<dbReference type="GO" id="GO:1905515">
    <property type="term" value="P:non-motile cilium assembly"/>
    <property type="evidence" value="ECO:0007669"/>
    <property type="project" value="Ensembl"/>
</dbReference>
<dbReference type="GO" id="GO:0061629">
    <property type="term" value="F:RNA polymerase II-specific DNA-binding transcription factor binding"/>
    <property type="evidence" value="ECO:0007669"/>
    <property type="project" value="Ensembl"/>
</dbReference>
<dbReference type="GO" id="GO:0008104">
    <property type="term" value="P:intracellular protein localization"/>
    <property type="evidence" value="ECO:0007669"/>
    <property type="project" value="Ensembl"/>
</dbReference>
<dbReference type="Gene3D" id="3.50.7.10">
    <property type="entry name" value="GroEL"/>
    <property type="match status" value="1"/>
</dbReference>
<keyword evidence="7" id="KW-1185">Reference proteome</keyword>
<proteinExistence type="inferred from homology"/>
<dbReference type="InterPro" id="IPR027409">
    <property type="entry name" value="GroEL-like_apical_dom_sf"/>
</dbReference>
<name>A0A7M4EFH3_CROPO</name>
<gene>
    <name evidence="6" type="primary">BBS10</name>
</gene>
<keyword evidence="2 5" id="KW-0547">Nucleotide-binding</keyword>
<keyword evidence="3 5" id="KW-0067">ATP-binding</keyword>
<dbReference type="GO" id="GO:0034976">
    <property type="term" value="P:response to endoplasmic reticulum stress"/>
    <property type="evidence" value="ECO:0007669"/>
    <property type="project" value="Ensembl"/>
</dbReference>
<dbReference type="InterPro" id="IPR042619">
    <property type="entry name" value="BBS10"/>
</dbReference>
<dbReference type="GO" id="GO:0042670">
    <property type="term" value="P:retinal cone cell differentiation"/>
    <property type="evidence" value="ECO:0007669"/>
    <property type="project" value="Ensembl"/>
</dbReference>
<dbReference type="OMA" id="YFFKCMT"/>
<dbReference type="Proteomes" id="UP000594220">
    <property type="component" value="Unplaced"/>
</dbReference>
<dbReference type="GO" id="GO:0060221">
    <property type="term" value="P:retinal rod cell differentiation"/>
    <property type="evidence" value="ECO:0007669"/>
    <property type="project" value="Ensembl"/>
</dbReference>
<accession>A0A7M4EFH3</accession>
<dbReference type="GO" id="GO:0140662">
    <property type="term" value="F:ATP-dependent protein folding chaperone"/>
    <property type="evidence" value="ECO:0007669"/>
    <property type="project" value="InterPro"/>
</dbReference>
<organism evidence="6 7">
    <name type="scientific">Crocodylus porosus</name>
    <name type="common">Saltwater crocodile</name>
    <name type="synonym">Estuarine crocodile</name>
    <dbReference type="NCBI Taxonomy" id="8502"/>
    <lineage>
        <taxon>Eukaryota</taxon>
        <taxon>Metazoa</taxon>
        <taxon>Chordata</taxon>
        <taxon>Craniata</taxon>
        <taxon>Vertebrata</taxon>
        <taxon>Euteleostomi</taxon>
        <taxon>Archelosauria</taxon>
        <taxon>Archosauria</taxon>
        <taxon>Crocodylia</taxon>
        <taxon>Longirostres</taxon>
        <taxon>Crocodylidae</taxon>
        <taxon>Crocodylus</taxon>
    </lineage>
</organism>
<dbReference type="GO" id="GO:0005524">
    <property type="term" value="F:ATP binding"/>
    <property type="evidence" value="ECO:0007669"/>
    <property type="project" value="UniProtKB-KW"/>
</dbReference>
<evidence type="ECO:0000256" key="3">
    <source>
        <dbReference type="ARBA" id="ARBA00022840"/>
    </source>
</evidence>
<comment type="similarity">
    <text evidence="1 5">Belongs to the TCP-1 chaperonin family.</text>
</comment>
<dbReference type="GeneTree" id="ENSGT00390000002417"/>
<evidence type="ECO:0000256" key="4">
    <source>
        <dbReference type="ARBA" id="ARBA00023186"/>
    </source>
</evidence>
<reference evidence="6" key="2">
    <citation type="submission" date="2025-09" db="UniProtKB">
        <authorList>
            <consortium name="Ensembl"/>
        </authorList>
    </citation>
    <scope>IDENTIFICATION</scope>
</reference>
<keyword evidence="4 5" id="KW-0143">Chaperone</keyword>
<dbReference type="GO" id="GO:0051131">
    <property type="term" value="P:chaperone-mediated protein complex assembly"/>
    <property type="evidence" value="ECO:0007669"/>
    <property type="project" value="Ensembl"/>
</dbReference>
<evidence type="ECO:0000313" key="7">
    <source>
        <dbReference type="Proteomes" id="UP000594220"/>
    </source>
</evidence>
<dbReference type="Pfam" id="PF00118">
    <property type="entry name" value="Cpn60_TCP1"/>
    <property type="match status" value="1"/>
</dbReference>
<sequence length="750" mass="82510">MLMAPVSMAAAAPLSAERLGQEAAALAGAVQGSLGPRGGHVLLARPTGEVLLARDGGRVLQALRLESPTARAMVACASAHQAATGDGAKTFIIFLSSLLQGLQVALSKGVAAMASPVPRRGQREKSCMGRKEIAQSLMAFQTQVLDQVVTRDLGKHFLSAFPHRTTEMERPMLESIFEAYLCGRIGRNHLKFLSQLGCDYYYLCTSCETVSNETLNFLNDCFMALHTAVTGLPVSSSRVLDGLVLQRDFVAYCPADGDIRTLIVTDAILPALSASGVEFIVNTQVQYQASQAWISKRTEAVMKYLQRHKVKVLLSSVKQEEMVIFYAKLCGISVVQCLSPEEVSLLCKITGISPFRYWDNIHSEITEIATATFCRPILLGSKRYVHLGFSGTSAFQPHCVILCGPVHGVTEQHVSAFRGAFKMLQLLFKTVDQTDGFKEKTERPNKFSDALRCSSHSTTPQKLKMEDVTHRSDKTTDQQLNVIRSKRESQLTDSAMGTGENPAFVQKDLQKSLNLAVPITEIENDKFSGLTNKSPFLGETENLHLKYKHPSEIQVKGESKPVVSNQHICKAATTVAGNTSTELVPGHLSTIKDRWKDSSELVPFEDENSYKSSVQNYSDLFIQAGSVLPVGGNFEILLHYYLCNYTKQCQQSKISIISTIIADALLSIPEILYRTEKGSGFPKFYLEAISALRNNQPLPRPQKGLESVYCKYLLVVSVLHCVTKLLSVDSIIGIKRLPQVTEDNDSEEDL</sequence>
<dbReference type="InterPro" id="IPR002423">
    <property type="entry name" value="Cpn60/GroEL/TCP-1"/>
</dbReference>
<dbReference type="GO" id="GO:0007601">
    <property type="term" value="P:visual perception"/>
    <property type="evidence" value="ECO:0007669"/>
    <property type="project" value="Ensembl"/>
</dbReference>
<dbReference type="GO" id="GO:0019228">
    <property type="term" value="P:neuronal action potential"/>
    <property type="evidence" value="ECO:0007669"/>
    <property type="project" value="Ensembl"/>
</dbReference>
<evidence type="ECO:0000256" key="5">
    <source>
        <dbReference type="RuleBase" id="RU004187"/>
    </source>
</evidence>
<dbReference type="PANTHER" id="PTHR14667">
    <property type="entry name" value="BARDET-BIEDL SYNDROME 10 PROTEIN"/>
    <property type="match status" value="1"/>
</dbReference>
<dbReference type="InterPro" id="IPR027413">
    <property type="entry name" value="GROEL-like_equatorial_sf"/>
</dbReference>
<dbReference type="AlphaFoldDB" id="A0A7M4EFH3"/>
<dbReference type="GO" id="GO:1904390">
    <property type="term" value="P:cone retinal bipolar cell differentiation"/>
    <property type="evidence" value="ECO:0007669"/>
    <property type="project" value="Ensembl"/>
</dbReference>
<dbReference type="GO" id="GO:0045494">
    <property type="term" value="P:photoreceptor cell maintenance"/>
    <property type="evidence" value="ECO:0007669"/>
    <property type="project" value="Ensembl"/>
</dbReference>
<dbReference type="GO" id="GO:0043254">
    <property type="term" value="P:regulation of protein-containing complex assembly"/>
    <property type="evidence" value="ECO:0007669"/>
    <property type="project" value="Ensembl"/>
</dbReference>
<evidence type="ECO:0000313" key="6">
    <source>
        <dbReference type="Ensembl" id="ENSCPRP00005008524.1"/>
    </source>
</evidence>
<evidence type="ECO:0000256" key="1">
    <source>
        <dbReference type="ARBA" id="ARBA00008020"/>
    </source>
</evidence>
<dbReference type="Ensembl" id="ENSCPRT00005010043.1">
    <property type="protein sequence ID" value="ENSCPRP00005008524.1"/>
    <property type="gene ID" value="ENSCPRG00005006087.1"/>
</dbReference>
<dbReference type="SUPFAM" id="SSF48592">
    <property type="entry name" value="GroEL equatorial domain-like"/>
    <property type="match status" value="1"/>
</dbReference>
<dbReference type="InterPro" id="IPR017998">
    <property type="entry name" value="Chaperone_TCP-1"/>
</dbReference>
<dbReference type="Gene3D" id="1.10.560.10">
    <property type="entry name" value="GroEL-like equatorial domain"/>
    <property type="match status" value="1"/>
</dbReference>
<dbReference type="GO" id="GO:0009416">
    <property type="term" value="P:response to light stimulus"/>
    <property type="evidence" value="ECO:0007669"/>
    <property type="project" value="Ensembl"/>
</dbReference>
<dbReference type="SUPFAM" id="SSF52029">
    <property type="entry name" value="GroEL apical domain-like"/>
    <property type="match status" value="1"/>
</dbReference>
<evidence type="ECO:0000256" key="2">
    <source>
        <dbReference type="ARBA" id="ARBA00022741"/>
    </source>
</evidence>
<dbReference type="PANTHER" id="PTHR14667:SF2">
    <property type="entry name" value="BARDET-BIEDL SYNDROME 10 PROTEIN"/>
    <property type="match status" value="1"/>
</dbReference>
<dbReference type="PRINTS" id="PR00304">
    <property type="entry name" value="TCOMPLEXTCP1"/>
</dbReference>
<protein>
    <submittedName>
        <fullName evidence="6">Bardet-Biedl syndrome 10</fullName>
    </submittedName>
</protein>
<dbReference type="GO" id="GO:0043524">
    <property type="term" value="P:negative regulation of neuron apoptotic process"/>
    <property type="evidence" value="ECO:0007669"/>
    <property type="project" value="Ensembl"/>
</dbReference>
<reference evidence="6" key="1">
    <citation type="submission" date="2025-08" db="UniProtKB">
        <authorList>
            <consortium name="Ensembl"/>
        </authorList>
    </citation>
    <scope>IDENTIFICATION</scope>
</reference>